<evidence type="ECO:0000313" key="2">
    <source>
        <dbReference type="Proteomes" id="UP001157946"/>
    </source>
</evidence>
<proteinExistence type="predicted"/>
<name>A0AA45WQS3_9BACL</name>
<comment type="caution">
    <text evidence="1">The sequence shown here is derived from an EMBL/GenBank/DDBJ whole genome shotgun (WGS) entry which is preliminary data.</text>
</comment>
<organism evidence="1 2">
    <name type="scientific">Laceyella tengchongensis</name>
    <dbReference type="NCBI Taxonomy" id="574699"/>
    <lineage>
        <taxon>Bacteria</taxon>
        <taxon>Bacillati</taxon>
        <taxon>Bacillota</taxon>
        <taxon>Bacilli</taxon>
        <taxon>Bacillales</taxon>
        <taxon>Thermoactinomycetaceae</taxon>
        <taxon>Laceyella</taxon>
    </lineage>
</organism>
<accession>A0AA45WQS3</accession>
<dbReference type="Proteomes" id="UP001157946">
    <property type="component" value="Unassembled WGS sequence"/>
</dbReference>
<dbReference type="EMBL" id="FXTU01000005">
    <property type="protein sequence ID" value="SMP27495.1"/>
    <property type="molecule type" value="Genomic_DNA"/>
</dbReference>
<reference evidence="1" key="1">
    <citation type="submission" date="2017-05" db="EMBL/GenBank/DDBJ databases">
        <authorList>
            <person name="Varghese N."/>
            <person name="Submissions S."/>
        </authorList>
    </citation>
    <scope>NUCLEOTIDE SEQUENCE</scope>
    <source>
        <strain evidence="1">DSM 45262</strain>
    </source>
</reference>
<keyword evidence="2" id="KW-1185">Reference proteome</keyword>
<evidence type="ECO:0000313" key="1">
    <source>
        <dbReference type="EMBL" id="SMP27495.1"/>
    </source>
</evidence>
<dbReference type="AlphaFoldDB" id="A0AA45WQS3"/>
<protein>
    <submittedName>
        <fullName evidence="1">Uncharacterized protein</fullName>
    </submittedName>
</protein>
<sequence>MVRLEYRLCDEKQGFPSLFGYSSLSNGEVLMRFACDYLVKGTRVYEKTSTAIEGDLYVIYVIESPDEDEAPSGPVFMPDWVGICMEVRHFREGMDDYPLVHRLRFYDPQEALLHLLGDYLMIGDQEWEKTSTEVDENRKVYVIYAKPTTEE</sequence>
<gene>
    <name evidence="1" type="ORF">SAMN06265361_105272</name>
</gene>
<dbReference type="RefSeq" id="WP_102993555.1">
    <property type="nucleotide sequence ID" value="NZ_FXTU01000005.1"/>
</dbReference>